<dbReference type="InterPro" id="IPR009010">
    <property type="entry name" value="Asp_de-COase-like_dom_sf"/>
</dbReference>
<organism evidence="1">
    <name type="scientific">Thermofilum pendens</name>
    <dbReference type="NCBI Taxonomy" id="2269"/>
    <lineage>
        <taxon>Archaea</taxon>
        <taxon>Thermoproteota</taxon>
        <taxon>Thermoprotei</taxon>
        <taxon>Thermofilales</taxon>
        <taxon>Thermofilaceae</taxon>
        <taxon>Thermofilum</taxon>
    </lineage>
</organism>
<evidence type="ECO:0000313" key="2">
    <source>
        <dbReference type="EMBL" id="HHP04156.1"/>
    </source>
</evidence>
<name>A0A7C1T5L4_THEPE</name>
<dbReference type="EMBL" id="DRZM01000008">
    <property type="protein sequence ID" value="HHP04156.1"/>
    <property type="molecule type" value="Genomic_DNA"/>
</dbReference>
<dbReference type="AlphaFoldDB" id="A0A7C1T5L4"/>
<proteinExistence type="predicted"/>
<reference evidence="1" key="1">
    <citation type="journal article" date="2020" name="mSystems">
        <title>Genome- and Community-Level Interaction Insights into Carbon Utilization and Element Cycling Functions of Hydrothermarchaeota in Hydrothermal Sediment.</title>
        <authorList>
            <person name="Zhou Z."/>
            <person name="Liu Y."/>
            <person name="Xu W."/>
            <person name="Pan J."/>
            <person name="Luo Z.H."/>
            <person name="Li M."/>
        </authorList>
    </citation>
    <scope>NUCLEOTIDE SEQUENCE [LARGE SCALE GENOMIC DNA]</scope>
    <source>
        <strain evidence="2">SpSt-1125</strain>
        <strain evidence="1">SpSt-25</strain>
    </source>
</reference>
<accession>A0A7C1T5L4</accession>
<dbReference type="EMBL" id="DSKP01000061">
    <property type="protein sequence ID" value="HEB48499.1"/>
    <property type="molecule type" value="Genomic_DNA"/>
</dbReference>
<sequence length="90" mass="10327">MSTGQRLERRLRIRRKEEVAEGKAWMNPRTMAELSISSEIEVVIAGKKHFYFQVVPREDVPANEVWCNSDQLKTLGIADNTIATVRAKRV</sequence>
<comment type="caution">
    <text evidence="1">The sequence shown here is derived from an EMBL/GenBank/DDBJ whole genome shotgun (WGS) entry which is preliminary data.</text>
</comment>
<gene>
    <name evidence="2" type="ORF">ENM88_00210</name>
    <name evidence="1" type="ORF">ENP77_01730</name>
</gene>
<evidence type="ECO:0000313" key="1">
    <source>
        <dbReference type="EMBL" id="HEB48499.1"/>
    </source>
</evidence>
<protein>
    <submittedName>
        <fullName evidence="1">Uncharacterized protein</fullName>
    </submittedName>
</protein>
<dbReference type="SUPFAM" id="SSF50692">
    <property type="entry name" value="ADC-like"/>
    <property type="match status" value="1"/>
</dbReference>